<dbReference type="SUPFAM" id="SSF47413">
    <property type="entry name" value="lambda repressor-like DNA-binding domains"/>
    <property type="match status" value="1"/>
</dbReference>
<feature type="domain" description="HTH cro/C1-type" evidence="2">
    <location>
        <begin position="7"/>
        <end position="61"/>
    </location>
</feature>
<keyword evidence="1" id="KW-0238">DNA-binding</keyword>
<comment type="caution">
    <text evidence="3">The sequence shown here is derived from an EMBL/GenBank/DDBJ whole genome shotgun (WGS) entry which is preliminary data.</text>
</comment>
<dbReference type="InterPro" id="IPR001387">
    <property type="entry name" value="Cro/C1-type_HTH"/>
</dbReference>
<sequence length="117" mass="13394">MQLYKNLKEARLRMGKSQIEVSEAIGISNAALSNYETGYREPDLDTLCVLATYYGITLDELVNYRVDASSIIYDMGAIAKNKLIGFNGETYKLKESQKKQIVRELTVLFERFEKNKL</sequence>
<protein>
    <submittedName>
        <fullName evidence="3">Helix-turn-helix transcriptional regulator</fullName>
    </submittedName>
</protein>
<organism evidence="3 4">
    <name type="scientific">Veillonella absiana</name>
    <dbReference type="NCBI Taxonomy" id="3079305"/>
    <lineage>
        <taxon>Bacteria</taxon>
        <taxon>Bacillati</taxon>
        <taxon>Bacillota</taxon>
        <taxon>Negativicutes</taxon>
        <taxon>Veillonellales</taxon>
        <taxon>Veillonellaceae</taxon>
        <taxon>Veillonella</taxon>
    </lineage>
</organism>
<evidence type="ECO:0000313" key="3">
    <source>
        <dbReference type="EMBL" id="MDV5088773.1"/>
    </source>
</evidence>
<proteinExistence type="predicted"/>
<dbReference type="InterPro" id="IPR010982">
    <property type="entry name" value="Lambda_DNA-bd_dom_sf"/>
</dbReference>
<dbReference type="Pfam" id="PF01381">
    <property type="entry name" value="HTH_3"/>
    <property type="match status" value="1"/>
</dbReference>
<accession>A0ABU3ZA39</accession>
<dbReference type="Proteomes" id="UP001272515">
    <property type="component" value="Unassembled WGS sequence"/>
</dbReference>
<dbReference type="SMART" id="SM00530">
    <property type="entry name" value="HTH_XRE"/>
    <property type="match status" value="1"/>
</dbReference>
<dbReference type="CDD" id="cd00093">
    <property type="entry name" value="HTH_XRE"/>
    <property type="match status" value="1"/>
</dbReference>
<evidence type="ECO:0000259" key="2">
    <source>
        <dbReference type="PROSITE" id="PS50943"/>
    </source>
</evidence>
<dbReference type="PANTHER" id="PTHR46558">
    <property type="entry name" value="TRACRIPTIONAL REGULATORY PROTEIN-RELATED-RELATED"/>
    <property type="match status" value="1"/>
</dbReference>
<dbReference type="EMBL" id="JAWJZB010000009">
    <property type="protein sequence ID" value="MDV5088773.1"/>
    <property type="molecule type" value="Genomic_DNA"/>
</dbReference>
<dbReference type="PROSITE" id="PS50943">
    <property type="entry name" value="HTH_CROC1"/>
    <property type="match status" value="1"/>
</dbReference>
<gene>
    <name evidence="3" type="ORF">RVY80_07970</name>
</gene>
<dbReference type="PANTHER" id="PTHR46558:SF11">
    <property type="entry name" value="HTH-TYPE TRANSCRIPTIONAL REGULATOR XRE"/>
    <property type="match status" value="1"/>
</dbReference>
<evidence type="ECO:0000256" key="1">
    <source>
        <dbReference type="ARBA" id="ARBA00023125"/>
    </source>
</evidence>
<dbReference type="RefSeq" id="WP_295189971.1">
    <property type="nucleotide sequence ID" value="NZ_JAWJZA010000008.1"/>
</dbReference>
<dbReference type="Gene3D" id="1.10.260.40">
    <property type="entry name" value="lambda repressor-like DNA-binding domains"/>
    <property type="match status" value="1"/>
</dbReference>
<name>A0ABU3ZA39_9FIRM</name>
<reference evidence="3 4" key="1">
    <citation type="submission" date="2023-10" db="EMBL/GenBank/DDBJ databases">
        <title>Veillonella sp. nov., isolated from a pig farm feces dump.</title>
        <authorList>
            <person name="Chang Y.-H."/>
        </authorList>
    </citation>
    <scope>NUCLEOTIDE SEQUENCE [LARGE SCALE GENOMIC DNA]</scope>
    <source>
        <strain evidence="3 4">YH-vei2233</strain>
    </source>
</reference>
<evidence type="ECO:0000313" key="4">
    <source>
        <dbReference type="Proteomes" id="UP001272515"/>
    </source>
</evidence>
<keyword evidence="4" id="KW-1185">Reference proteome</keyword>